<dbReference type="EMBL" id="JARJCW010000074">
    <property type="protein sequence ID" value="KAJ7198153.1"/>
    <property type="molecule type" value="Genomic_DNA"/>
</dbReference>
<name>A0AAD6Y9R3_9AGAR</name>
<gene>
    <name evidence="1" type="ORF">GGX14DRAFT_573708</name>
</gene>
<protein>
    <submittedName>
        <fullName evidence="1">Uncharacterized protein</fullName>
    </submittedName>
</protein>
<proteinExistence type="predicted"/>
<keyword evidence="2" id="KW-1185">Reference proteome</keyword>
<evidence type="ECO:0000313" key="1">
    <source>
        <dbReference type="EMBL" id="KAJ7198153.1"/>
    </source>
</evidence>
<organism evidence="1 2">
    <name type="scientific">Mycena pura</name>
    <dbReference type="NCBI Taxonomy" id="153505"/>
    <lineage>
        <taxon>Eukaryota</taxon>
        <taxon>Fungi</taxon>
        <taxon>Dikarya</taxon>
        <taxon>Basidiomycota</taxon>
        <taxon>Agaricomycotina</taxon>
        <taxon>Agaricomycetes</taxon>
        <taxon>Agaricomycetidae</taxon>
        <taxon>Agaricales</taxon>
        <taxon>Marasmiineae</taxon>
        <taxon>Mycenaceae</taxon>
        <taxon>Mycena</taxon>
    </lineage>
</organism>
<reference evidence="1" key="1">
    <citation type="submission" date="2023-03" db="EMBL/GenBank/DDBJ databases">
        <title>Massive genome expansion in bonnet fungi (Mycena s.s.) driven by repeated elements and novel gene families across ecological guilds.</title>
        <authorList>
            <consortium name="Lawrence Berkeley National Laboratory"/>
            <person name="Harder C.B."/>
            <person name="Miyauchi S."/>
            <person name="Viragh M."/>
            <person name="Kuo A."/>
            <person name="Thoen E."/>
            <person name="Andreopoulos B."/>
            <person name="Lu D."/>
            <person name="Skrede I."/>
            <person name="Drula E."/>
            <person name="Henrissat B."/>
            <person name="Morin E."/>
            <person name="Kohler A."/>
            <person name="Barry K."/>
            <person name="LaButti K."/>
            <person name="Morin E."/>
            <person name="Salamov A."/>
            <person name="Lipzen A."/>
            <person name="Mereny Z."/>
            <person name="Hegedus B."/>
            <person name="Baldrian P."/>
            <person name="Stursova M."/>
            <person name="Weitz H."/>
            <person name="Taylor A."/>
            <person name="Grigoriev I.V."/>
            <person name="Nagy L.G."/>
            <person name="Martin F."/>
            <person name="Kauserud H."/>
        </authorList>
    </citation>
    <scope>NUCLEOTIDE SEQUENCE</scope>
    <source>
        <strain evidence="1">9144</strain>
    </source>
</reference>
<dbReference type="Proteomes" id="UP001219525">
    <property type="component" value="Unassembled WGS sequence"/>
</dbReference>
<evidence type="ECO:0000313" key="2">
    <source>
        <dbReference type="Proteomes" id="UP001219525"/>
    </source>
</evidence>
<dbReference type="AlphaFoldDB" id="A0AAD6Y9R3"/>
<comment type="caution">
    <text evidence="1">The sequence shown here is derived from an EMBL/GenBank/DDBJ whole genome shotgun (WGS) entry which is preliminary data.</text>
</comment>
<accession>A0AAD6Y9R3</accession>
<sequence>MSLGASDADEFHEAVDFKVTEIAEYCRVMFPVPLSNPTDTVFLAADDAPGWMTLCGYTLYQELNPTAPLSPNHSYANAKLRRSALRAPTTIYCSFLSAFVV</sequence>